<dbReference type="Proteomes" id="UP000297814">
    <property type="component" value="Unassembled WGS sequence"/>
</dbReference>
<proteinExistence type="predicted"/>
<reference evidence="1 2" key="1">
    <citation type="submission" date="2017-12" db="EMBL/GenBank/DDBJ databases">
        <title>Comparative genomics of Botrytis spp.</title>
        <authorList>
            <person name="Valero-Jimenez C.A."/>
            <person name="Tapia P."/>
            <person name="Veloso J."/>
            <person name="Silva-Moreno E."/>
            <person name="Staats M."/>
            <person name="Valdes J.H."/>
            <person name="Van Kan J.A.L."/>
        </authorList>
    </citation>
    <scope>NUCLEOTIDE SEQUENCE [LARGE SCALE GENOMIC DNA]</scope>
    <source>
        <strain evidence="1 2">Bh0001</strain>
    </source>
</reference>
<sequence length="170" mass="18947">MAPIPAQLRTDIKTHLEKVIEELEAHLSWSSHSPNPGLFFLWDFVRRGNYMLLEYDNILNGRPLQRADQFHPGPPALDCWDTFVAKCPSSVTIPLTLTISIGEDAALKVFQEVCARTLMLSMIVTDTTGRMRMMMGSGGSSVDYGENVRRAVRELEAAVPKEHMVAGMAN</sequence>
<dbReference type="EMBL" id="PQXK01000421">
    <property type="protein sequence ID" value="TGO31720.1"/>
    <property type="molecule type" value="Genomic_DNA"/>
</dbReference>
<name>A0A4Z1G8D9_9HELO</name>
<accession>A0A4Z1G8D9</accession>
<keyword evidence="2" id="KW-1185">Reference proteome</keyword>
<dbReference type="AlphaFoldDB" id="A0A4Z1G8D9"/>
<evidence type="ECO:0000313" key="1">
    <source>
        <dbReference type="EMBL" id="TGO31720.1"/>
    </source>
</evidence>
<comment type="caution">
    <text evidence="1">The sequence shown here is derived from an EMBL/GenBank/DDBJ whole genome shotgun (WGS) entry which is preliminary data.</text>
</comment>
<evidence type="ECO:0000313" key="2">
    <source>
        <dbReference type="Proteomes" id="UP000297814"/>
    </source>
</evidence>
<gene>
    <name evidence="1" type="ORF">BHYA_0424g00010</name>
</gene>
<protein>
    <submittedName>
        <fullName evidence="1">Uncharacterized protein</fullName>
    </submittedName>
</protein>
<organism evidence="1 2">
    <name type="scientific">Botrytis hyacinthi</name>
    <dbReference type="NCBI Taxonomy" id="278943"/>
    <lineage>
        <taxon>Eukaryota</taxon>
        <taxon>Fungi</taxon>
        <taxon>Dikarya</taxon>
        <taxon>Ascomycota</taxon>
        <taxon>Pezizomycotina</taxon>
        <taxon>Leotiomycetes</taxon>
        <taxon>Helotiales</taxon>
        <taxon>Sclerotiniaceae</taxon>
        <taxon>Botrytis</taxon>
    </lineage>
</organism>